<dbReference type="AlphaFoldDB" id="A0A3M7PQR8"/>
<accession>A0A3M7PQR8</accession>
<reference evidence="1 2" key="1">
    <citation type="journal article" date="2018" name="Sci. Rep.">
        <title>Genomic signatures of local adaptation to the degree of environmental predictability in rotifers.</title>
        <authorList>
            <person name="Franch-Gras L."/>
            <person name="Hahn C."/>
            <person name="Garcia-Roger E.M."/>
            <person name="Carmona M.J."/>
            <person name="Serra M."/>
            <person name="Gomez A."/>
        </authorList>
    </citation>
    <scope>NUCLEOTIDE SEQUENCE [LARGE SCALE GENOMIC DNA]</scope>
    <source>
        <strain evidence="1">HYR1</strain>
    </source>
</reference>
<keyword evidence="2" id="KW-1185">Reference proteome</keyword>
<evidence type="ECO:0000313" key="2">
    <source>
        <dbReference type="Proteomes" id="UP000276133"/>
    </source>
</evidence>
<dbReference type="Proteomes" id="UP000276133">
    <property type="component" value="Unassembled WGS sequence"/>
</dbReference>
<proteinExistence type="predicted"/>
<organism evidence="1 2">
    <name type="scientific">Brachionus plicatilis</name>
    <name type="common">Marine rotifer</name>
    <name type="synonym">Brachionus muelleri</name>
    <dbReference type="NCBI Taxonomy" id="10195"/>
    <lineage>
        <taxon>Eukaryota</taxon>
        <taxon>Metazoa</taxon>
        <taxon>Spiralia</taxon>
        <taxon>Gnathifera</taxon>
        <taxon>Rotifera</taxon>
        <taxon>Eurotatoria</taxon>
        <taxon>Monogononta</taxon>
        <taxon>Pseudotrocha</taxon>
        <taxon>Ploima</taxon>
        <taxon>Brachionidae</taxon>
        <taxon>Brachionus</taxon>
    </lineage>
</organism>
<dbReference type="EMBL" id="REGN01009349">
    <property type="protein sequence ID" value="RNA01400.1"/>
    <property type="molecule type" value="Genomic_DNA"/>
</dbReference>
<comment type="caution">
    <text evidence="1">The sequence shown here is derived from an EMBL/GenBank/DDBJ whole genome shotgun (WGS) entry which is preliminary data.</text>
</comment>
<name>A0A3M7PQR8_BRAPC</name>
<evidence type="ECO:0000313" key="1">
    <source>
        <dbReference type="EMBL" id="RNA01400.1"/>
    </source>
</evidence>
<gene>
    <name evidence="1" type="ORF">BpHYR1_007801</name>
</gene>
<sequence>MSVVFHSFDHRVSNQYTYTQRSLISIFPYTFKLFTQCQILNVSKIYSLVETDFGYKLLTI</sequence>
<protein>
    <submittedName>
        <fullName evidence="1">Uncharacterized protein</fullName>
    </submittedName>
</protein>